<dbReference type="PANTHER" id="PTHR30477">
    <property type="entry name" value="ABC-TRANSPORTER METAL-BINDING PROTEIN"/>
    <property type="match status" value="1"/>
</dbReference>
<feature type="transmembrane region" description="Helical" evidence="6">
    <location>
        <begin position="134"/>
        <end position="153"/>
    </location>
</feature>
<evidence type="ECO:0000256" key="5">
    <source>
        <dbReference type="ARBA" id="ARBA00023136"/>
    </source>
</evidence>
<name>A0A6J6YNG8_9ZZZZ</name>
<dbReference type="GO" id="GO:0043190">
    <property type="term" value="C:ATP-binding cassette (ABC) transporter complex"/>
    <property type="evidence" value="ECO:0007669"/>
    <property type="project" value="InterPro"/>
</dbReference>
<dbReference type="InterPro" id="IPR037294">
    <property type="entry name" value="ABC_BtuC-like"/>
</dbReference>
<reference evidence="7" key="1">
    <citation type="submission" date="2020-05" db="EMBL/GenBank/DDBJ databases">
        <authorList>
            <person name="Chiriac C."/>
            <person name="Salcher M."/>
            <person name="Ghai R."/>
            <person name="Kavagutti S V."/>
        </authorList>
    </citation>
    <scope>NUCLEOTIDE SEQUENCE</scope>
</reference>
<comment type="subcellular location">
    <subcellularLocation>
        <location evidence="1">Membrane</location>
        <topology evidence="1">Multi-pass membrane protein</topology>
    </subcellularLocation>
</comment>
<evidence type="ECO:0000256" key="4">
    <source>
        <dbReference type="ARBA" id="ARBA00022989"/>
    </source>
</evidence>
<dbReference type="Pfam" id="PF00950">
    <property type="entry name" value="ABC-3"/>
    <property type="match status" value="1"/>
</dbReference>
<keyword evidence="3 6" id="KW-0812">Transmembrane</keyword>
<dbReference type="EMBL" id="CAFAAI010000290">
    <property type="protein sequence ID" value="CAB4810005.1"/>
    <property type="molecule type" value="Genomic_DNA"/>
</dbReference>
<protein>
    <submittedName>
        <fullName evidence="7">Unannotated protein</fullName>
    </submittedName>
</protein>
<dbReference type="GO" id="GO:0055085">
    <property type="term" value="P:transmembrane transport"/>
    <property type="evidence" value="ECO:0007669"/>
    <property type="project" value="InterPro"/>
</dbReference>
<accession>A0A6J6YNG8</accession>
<comment type="similarity">
    <text evidence="2">Belongs to the ABC-3 integral membrane protein family.</text>
</comment>
<keyword evidence="5 6" id="KW-0472">Membrane</keyword>
<dbReference type="SUPFAM" id="SSF81345">
    <property type="entry name" value="ABC transporter involved in vitamin B12 uptake, BtuC"/>
    <property type="match status" value="1"/>
</dbReference>
<sequence>MHWLTDPFQAEFMQRAFIAAIIIGVVAPVVGTWIVLRRMANLGDAMSHGTLAGVGLAYAAGINVLLGAIGAGLLMAVLLLLFSSNRRIGQETVITVLGTAFFAVGVVVISRIDTGVELSHFLFGRLLTVSWGDIWLNLALGGGTVLVVMLLFGELRLATFDHVQAEQVGVHVEMVQAVLVLLLSVVVVISLRAVGTVMSVTLLVTPAATARLLARTLKQMTLIGVFIGVSVGVVGLMISYHLDSAPGATIGLLAAAVFAVVFAATLPRRNKHHHRPLL</sequence>
<feature type="transmembrane region" description="Helical" evidence="6">
    <location>
        <begin position="93"/>
        <end position="114"/>
    </location>
</feature>
<feature type="transmembrane region" description="Helical" evidence="6">
    <location>
        <begin position="56"/>
        <end position="81"/>
    </location>
</feature>
<evidence type="ECO:0000256" key="6">
    <source>
        <dbReference type="SAM" id="Phobius"/>
    </source>
</evidence>
<dbReference type="GO" id="GO:0010043">
    <property type="term" value="P:response to zinc ion"/>
    <property type="evidence" value="ECO:0007669"/>
    <property type="project" value="TreeGrafter"/>
</dbReference>
<gene>
    <name evidence="7" type="ORF">UFOPK2992_01513</name>
</gene>
<evidence type="ECO:0000256" key="1">
    <source>
        <dbReference type="ARBA" id="ARBA00004141"/>
    </source>
</evidence>
<dbReference type="CDD" id="cd06550">
    <property type="entry name" value="TM_ABC_iron-siderophores_like"/>
    <property type="match status" value="1"/>
</dbReference>
<feature type="transmembrane region" description="Helical" evidence="6">
    <location>
        <begin position="221"/>
        <end position="242"/>
    </location>
</feature>
<evidence type="ECO:0000256" key="2">
    <source>
        <dbReference type="ARBA" id="ARBA00008034"/>
    </source>
</evidence>
<keyword evidence="4 6" id="KW-1133">Transmembrane helix</keyword>
<feature type="transmembrane region" description="Helical" evidence="6">
    <location>
        <begin position="174"/>
        <end position="191"/>
    </location>
</feature>
<evidence type="ECO:0000313" key="7">
    <source>
        <dbReference type="EMBL" id="CAB4810005.1"/>
    </source>
</evidence>
<dbReference type="AlphaFoldDB" id="A0A6J6YNG8"/>
<feature type="transmembrane region" description="Helical" evidence="6">
    <location>
        <begin position="248"/>
        <end position="266"/>
    </location>
</feature>
<feature type="transmembrane region" description="Helical" evidence="6">
    <location>
        <begin position="12"/>
        <end position="36"/>
    </location>
</feature>
<dbReference type="Gene3D" id="1.10.3470.10">
    <property type="entry name" value="ABC transporter involved in vitamin B12 uptake, BtuC"/>
    <property type="match status" value="1"/>
</dbReference>
<proteinExistence type="inferred from homology"/>
<dbReference type="PANTHER" id="PTHR30477:SF13">
    <property type="entry name" value="IRON TRANSPORT SYSTEM MEMBRANE PROTEIN HI_0360-RELATED"/>
    <property type="match status" value="1"/>
</dbReference>
<dbReference type="InterPro" id="IPR001626">
    <property type="entry name" value="ABC_TroCD"/>
</dbReference>
<evidence type="ECO:0000256" key="3">
    <source>
        <dbReference type="ARBA" id="ARBA00022692"/>
    </source>
</evidence>
<organism evidence="7">
    <name type="scientific">freshwater metagenome</name>
    <dbReference type="NCBI Taxonomy" id="449393"/>
    <lineage>
        <taxon>unclassified sequences</taxon>
        <taxon>metagenomes</taxon>
        <taxon>ecological metagenomes</taxon>
    </lineage>
</organism>